<dbReference type="InterPro" id="IPR002182">
    <property type="entry name" value="NB-ARC"/>
</dbReference>
<name>A0ABC8U2B5_9AQUA</name>
<dbReference type="EMBL" id="CAUOFW020006614">
    <property type="protein sequence ID" value="CAK9175475.1"/>
    <property type="molecule type" value="Genomic_DNA"/>
</dbReference>
<keyword evidence="5" id="KW-1185">Reference proteome</keyword>
<keyword evidence="2" id="KW-1133">Transmembrane helix</keyword>
<dbReference type="PANTHER" id="PTHR36766:SF30">
    <property type="entry name" value="TIR-NBS TYPE DISEASE RESISTANCE PROTEIN-RELATED"/>
    <property type="match status" value="1"/>
</dbReference>
<feature type="domain" description="NB-ARC" evidence="3">
    <location>
        <begin position="6"/>
        <end position="81"/>
    </location>
</feature>
<organism evidence="4 5">
    <name type="scientific">Ilex paraguariensis</name>
    <name type="common">yerba mate</name>
    <dbReference type="NCBI Taxonomy" id="185542"/>
    <lineage>
        <taxon>Eukaryota</taxon>
        <taxon>Viridiplantae</taxon>
        <taxon>Streptophyta</taxon>
        <taxon>Embryophyta</taxon>
        <taxon>Tracheophyta</taxon>
        <taxon>Spermatophyta</taxon>
        <taxon>Magnoliopsida</taxon>
        <taxon>eudicotyledons</taxon>
        <taxon>Gunneridae</taxon>
        <taxon>Pentapetalae</taxon>
        <taxon>asterids</taxon>
        <taxon>campanulids</taxon>
        <taxon>Aquifoliales</taxon>
        <taxon>Aquifoliaceae</taxon>
        <taxon>Ilex</taxon>
    </lineage>
</organism>
<keyword evidence="1" id="KW-0611">Plant defense</keyword>
<sequence>MEELSHKFLINRRCHIVFDDVRTPEDWATLQNLLPTQYNGIKIMITTRNRNTVHEFSTKCFVLEKRALSDKEGWELFNVRVGFKVPTELENLGRTNVRRCSGLSWAIYGLGNELSKRSATQEQWYIWGFLVVLLFMVGFKSRQRLARLVGILSLTGQNCILPSVVLNFFTTFEPIGNQIKDLIQREIGMDQPVGDDGPLVGLEEYVQLLTSYLITNNAANRVVWIVGCRGIRKTTLAEKVYSSVRSHFDCHTWFSVPQALNDKPARLKIAIQLLLFEGKDKAKPIEELLHKLLINRRCLIVFDHVRTPKDWATLQKLLPAQYNGNKIMIITRNRNMVHEFSTECFVLEKRALSDEEGWELFNARVGFKIPTELKNLGRTNVRRCRGLHWAICGLGN</sequence>
<feature type="transmembrane region" description="Helical" evidence="2">
    <location>
        <begin position="124"/>
        <end position="141"/>
    </location>
</feature>
<evidence type="ECO:0000256" key="2">
    <source>
        <dbReference type="SAM" id="Phobius"/>
    </source>
</evidence>
<proteinExistence type="predicted"/>
<dbReference type="Gene3D" id="3.40.50.300">
    <property type="entry name" value="P-loop containing nucleotide triphosphate hydrolases"/>
    <property type="match status" value="2"/>
</dbReference>
<reference evidence="4 5" key="1">
    <citation type="submission" date="2024-02" db="EMBL/GenBank/DDBJ databases">
        <authorList>
            <person name="Vignale AGUSTIN F."/>
            <person name="Sosa J E."/>
            <person name="Modenutti C."/>
        </authorList>
    </citation>
    <scope>NUCLEOTIDE SEQUENCE [LARGE SCALE GENOMIC DNA]</scope>
</reference>
<dbReference type="Pfam" id="PF00931">
    <property type="entry name" value="NB-ARC"/>
    <property type="match status" value="2"/>
</dbReference>
<dbReference type="AlphaFoldDB" id="A0ABC8U2B5"/>
<dbReference type="SUPFAM" id="SSF52540">
    <property type="entry name" value="P-loop containing nucleoside triphosphate hydrolases"/>
    <property type="match status" value="2"/>
</dbReference>
<keyword evidence="2" id="KW-0472">Membrane</keyword>
<evidence type="ECO:0000313" key="4">
    <source>
        <dbReference type="EMBL" id="CAK9175475.1"/>
    </source>
</evidence>
<feature type="domain" description="NB-ARC" evidence="3">
    <location>
        <begin position="206"/>
        <end position="366"/>
    </location>
</feature>
<evidence type="ECO:0000313" key="5">
    <source>
        <dbReference type="Proteomes" id="UP001642360"/>
    </source>
</evidence>
<dbReference type="GO" id="GO:0006952">
    <property type="term" value="P:defense response"/>
    <property type="evidence" value="ECO:0007669"/>
    <property type="project" value="UniProtKB-KW"/>
</dbReference>
<dbReference type="PANTHER" id="PTHR36766">
    <property type="entry name" value="PLANT BROAD-SPECTRUM MILDEW RESISTANCE PROTEIN RPW8"/>
    <property type="match status" value="1"/>
</dbReference>
<keyword evidence="2" id="KW-0812">Transmembrane</keyword>
<feature type="transmembrane region" description="Helical" evidence="2">
    <location>
        <begin position="148"/>
        <end position="169"/>
    </location>
</feature>
<comment type="caution">
    <text evidence="4">The sequence shown here is derived from an EMBL/GenBank/DDBJ whole genome shotgun (WGS) entry which is preliminary data.</text>
</comment>
<dbReference type="InterPro" id="IPR027417">
    <property type="entry name" value="P-loop_NTPase"/>
</dbReference>
<evidence type="ECO:0000256" key="1">
    <source>
        <dbReference type="ARBA" id="ARBA00022821"/>
    </source>
</evidence>
<gene>
    <name evidence="4" type="ORF">ILEXP_LOCUS45277</name>
</gene>
<accession>A0ABC8U2B5</accession>
<dbReference type="Proteomes" id="UP001642360">
    <property type="component" value="Unassembled WGS sequence"/>
</dbReference>
<protein>
    <recommendedName>
        <fullName evidence="3">NB-ARC domain-containing protein</fullName>
    </recommendedName>
</protein>
<evidence type="ECO:0000259" key="3">
    <source>
        <dbReference type="Pfam" id="PF00931"/>
    </source>
</evidence>